<dbReference type="RefSeq" id="WP_397024638.1">
    <property type="nucleotide sequence ID" value="NZ_JBITMB010000008.1"/>
</dbReference>
<feature type="region of interest" description="Disordered" evidence="1">
    <location>
        <begin position="277"/>
        <end position="344"/>
    </location>
</feature>
<keyword evidence="2" id="KW-1133">Transmembrane helix</keyword>
<sequence>MTQHLGPEAGDGPLDTPARYAQAVRTALAGHPDAEELLDDLDDHLAEIAAESEVPLVERLGPPAAYAEELVAAYGGRPASRQARRLRPLERLRDLHVTLMGKSPYRGFVGFLPELRPGWWVLRGYLLAMILAGFADDRVVPGDALGWLLVVAFAAASVWWGRSARGRLTLPLTLLADGAAVLALLVWVAIADRPAPDERYMADGSGPVMMETVSGLTGDVYNIKPYAKDGTPLTDVYLYDQNGRPLTTDPEAHGYTVDRSCGEPILNRYPLPLVEETEPESGVTRMPSCPTAGPAARDWPSVPSVPTTRAGEAPSPQASAESSPEPSPETSREPSLRPSPKPSG</sequence>
<evidence type="ECO:0000256" key="1">
    <source>
        <dbReference type="SAM" id="MobiDB-lite"/>
    </source>
</evidence>
<feature type="transmembrane region" description="Helical" evidence="2">
    <location>
        <begin position="144"/>
        <end position="162"/>
    </location>
</feature>
<gene>
    <name evidence="3" type="ORF">ACIBP5_30880</name>
</gene>
<organism evidence="3 4">
    <name type="scientific">Nonomuraea indica</name>
    <dbReference type="NCBI Taxonomy" id="1581193"/>
    <lineage>
        <taxon>Bacteria</taxon>
        <taxon>Bacillati</taxon>
        <taxon>Actinomycetota</taxon>
        <taxon>Actinomycetes</taxon>
        <taxon>Streptosporangiales</taxon>
        <taxon>Streptosporangiaceae</taxon>
        <taxon>Nonomuraea</taxon>
    </lineage>
</organism>
<accession>A0ABW8ACN8</accession>
<comment type="caution">
    <text evidence="3">The sequence shown here is derived from an EMBL/GenBank/DDBJ whole genome shotgun (WGS) entry which is preliminary data.</text>
</comment>
<dbReference type="EMBL" id="JBITMB010000008">
    <property type="protein sequence ID" value="MFI7444398.1"/>
    <property type="molecule type" value="Genomic_DNA"/>
</dbReference>
<feature type="transmembrane region" description="Helical" evidence="2">
    <location>
        <begin position="168"/>
        <end position="191"/>
    </location>
</feature>
<evidence type="ECO:0008006" key="5">
    <source>
        <dbReference type="Google" id="ProtNLM"/>
    </source>
</evidence>
<reference evidence="3 4" key="1">
    <citation type="submission" date="2024-10" db="EMBL/GenBank/DDBJ databases">
        <title>The Natural Products Discovery Center: Release of the First 8490 Sequenced Strains for Exploring Actinobacteria Biosynthetic Diversity.</title>
        <authorList>
            <person name="Kalkreuter E."/>
            <person name="Kautsar S.A."/>
            <person name="Yang D."/>
            <person name="Bader C.D."/>
            <person name="Teijaro C.N."/>
            <person name="Fluegel L."/>
            <person name="Davis C.M."/>
            <person name="Simpson J.R."/>
            <person name="Lauterbach L."/>
            <person name="Steele A.D."/>
            <person name="Gui C."/>
            <person name="Meng S."/>
            <person name="Li G."/>
            <person name="Viehrig K."/>
            <person name="Ye F."/>
            <person name="Su P."/>
            <person name="Kiefer A.F."/>
            <person name="Nichols A."/>
            <person name="Cepeda A.J."/>
            <person name="Yan W."/>
            <person name="Fan B."/>
            <person name="Jiang Y."/>
            <person name="Adhikari A."/>
            <person name="Zheng C.-J."/>
            <person name="Schuster L."/>
            <person name="Cowan T.M."/>
            <person name="Smanski M.J."/>
            <person name="Chevrette M.G."/>
            <person name="De Carvalho L.P.S."/>
            <person name="Shen B."/>
        </authorList>
    </citation>
    <scope>NUCLEOTIDE SEQUENCE [LARGE SCALE GENOMIC DNA]</scope>
    <source>
        <strain evidence="3 4">NPDC049503</strain>
    </source>
</reference>
<feature type="compositionally biased region" description="Low complexity" evidence="1">
    <location>
        <begin position="312"/>
        <end position="324"/>
    </location>
</feature>
<keyword evidence="2" id="KW-0812">Transmembrane</keyword>
<protein>
    <recommendedName>
        <fullName evidence="5">Proline-rich protein</fullName>
    </recommendedName>
</protein>
<evidence type="ECO:0000313" key="4">
    <source>
        <dbReference type="Proteomes" id="UP001612928"/>
    </source>
</evidence>
<proteinExistence type="predicted"/>
<keyword evidence="4" id="KW-1185">Reference proteome</keyword>
<dbReference type="Proteomes" id="UP001612928">
    <property type="component" value="Unassembled WGS sequence"/>
</dbReference>
<evidence type="ECO:0000313" key="3">
    <source>
        <dbReference type="EMBL" id="MFI7444398.1"/>
    </source>
</evidence>
<keyword evidence="2" id="KW-0472">Membrane</keyword>
<evidence type="ECO:0000256" key="2">
    <source>
        <dbReference type="SAM" id="Phobius"/>
    </source>
</evidence>
<name>A0ABW8ACN8_9ACTN</name>